<dbReference type="GeneID" id="64971077"/>
<protein>
    <submittedName>
        <fullName evidence="1">Uncharacterized protein</fullName>
    </submittedName>
</protein>
<accession>A0A7R8AJX5</accession>
<gene>
    <name evidence="1" type="ORF">APUU_21504A</name>
</gene>
<dbReference type="RefSeq" id="XP_041553266.1">
    <property type="nucleotide sequence ID" value="XM_041700264.1"/>
</dbReference>
<sequence>MSGNTSDNMSDNSMDSDISVAMFTFPTLIDLYVYPNRTKHKPVNHWVMILAPPGNSNCTFYHIRAMEGLFGMEYINISSRERIPLHSLPITAGEDMEKYLMGRIDQNRQDKIMHVLNQSLLEASETSMPWTLTFLHMLEEEKLVPPGMWIFYDRMHGEPDTDFVVEEKSVVSEKLVEKMQDLGLDSRVSKNEFEKLTMRFRNVNLISD</sequence>
<keyword evidence="2" id="KW-1185">Reference proteome</keyword>
<evidence type="ECO:0000313" key="1">
    <source>
        <dbReference type="EMBL" id="BCS21072.1"/>
    </source>
</evidence>
<dbReference type="EMBL" id="AP024444">
    <property type="protein sequence ID" value="BCS21072.1"/>
    <property type="molecule type" value="Genomic_DNA"/>
</dbReference>
<dbReference type="Proteomes" id="UP000654913">
    <property type="component" value="Chromosome 2"/>
</dbReference>
<dbReference type="KEGG" id="apuu:APUU_21504A"/>
<dbReference type="OrthoDB" id="4481482at2759"/>
<evidence type="ECO:0000313" key="2">
    <source>
        <dbReference type="Proteomes" id="UP000654913"/>
    </source>
</evidence>
<name>A0A7R8AJX5_9EURO</name>
<reference evidence="1" key="2">
    <citation type="submission" date="2021-02" db="EMBL/GenBank/DDBJ databases">
        <title>Aspergillus puulaauensis MK2 genome sequence.</title>
        <authorList>
            <person name="Futagami T."/>
            <person name="Mori K."/>
            <person name="Kadooka C."/>
            <person name="Tanaka T."/>
        </authorList>
    </citation>
    <scope>NUCLEOTIDE SEQUENCE</scope>
    <source>
        <strain evidence="1">MK2</strain>
    </source>
</reference>
<dbReference type="AlphaFoldDB" id="A0A7R8AJX5"/>
<organism evidence="1 2">
    <name type="scientific">Aspergillus puulaauensis</name>
    <dbReference type="NCBI Taxonomy" id="1220207"/>
    <lineage>
        <taxon>Eukaryota</taxon>
        <taxon>Fungi</taxon>
        <taxon>Dikarya</taxon>
        <taxon>Ascomycota</taxon>
        <taxon>Pezizomycotina</taxon>
        <taxon>Eurotiomycetes</taxon>
        <taxon>Eurotiomycetidae</taxon>
        <taxon>Eurotiales</taxon>
        <taxon>Aspergillaceae</taxon>
        <taxon>Aspergillus</taxon>
    </lineage>
</organism>
<reference evidence="1" key="1">
    <citation type="submission" date="2021-01" db="EMBL/GenBank/DDBJ databases">
        <authorList>
            <consortium name="Aspergillus puulaauensis MK2 genome sequencing consortium"/>
            <person name="Kazuki M."/>
            <person name="Futagami T."/>
        </authorList>
    </citation>
    <scope>NUCLEOTIDE SEQUENCE</scope>
    <source>
        <strain evidence="1">MK2</strain>
    </source>
</reference>
<proteinExistence type="predicted"/>